<protein>
    <recommendedName>
        <fullName evidence="5">Secreted protein</fullName>
    </recommendedName>
</protein>
<evidence type="ECO:0000313" key="4">
    <source>
        <dbReference type="Proteomes" id="UP000476064"/>
    </source>
</evidence>
<dbReference type="KEGG" id="plyc:GXP70_04195"/>
<evidence type="ECO:0008006" key="5">
    <source>
        <dbReference type="Google" id="ProtNLM"/>
    </source>
</evidence>
<dbReference type="EMBL" id="CP048209">
    <property type="protein sequence ID" value="QHT59248.1"/>
    <property type="molecule type" value="Genomic_DNA"/>
</dbReference>
<feature type="transmembrane region" description="Helical" evidence="2">
    <location>
        <begin position="12"/>
        <end position="31"/>
    </location>
</feature>
<keyword evidence="2" id="KW-0812">Transmembrane</keyword>
<keyword evidence="2" id="KW-0472">Membrane</keyword>
<evidence type="ECO:0000256" key="2">
    <source>
        <dbReference type="SAM" id="Phobius"/>
    </source>
</evidence>
<evidence type="ECO:0000313" key="3">
    <source>
        <dbReference type="EMBL" id="QHT59248.1"/>
    </source>
</evidence>
<accession>A0A6C0FQ40</accession>
<dbReference type="AlphaFoldDB" id="A0A6C0FQ40"/>
<name>A0A6C0FQ40_9BACL</name>
<keyword evidence="2" id="KW-1133">Transmembrane helix</keyword>
<dbReference type="Proteomes" id="UP000476064">
    <property type="component" value="Chromosome"/>
</dbReference>
<organism evidence="3 4">
    <name type="scientific">Paenibacillus lycopersici</name>
    <dbReference type="NCBI Taxonomy" id="2704462"/>
    <lineage>
        <taxon>Bacteria</taxon>
        <taxon>Bacillati</taxon>
        <taxon>Bacillota</taxon>
        <taxon>Bacilli</taxon>
        <taxon>Bacillales</taxon>
        <taxon>Paenibacillaceae</taxon>
        <taxon>Paenibacillus</taxon>
    </lineage>
</organism>
<sequence>MHRRRQLRKIKRALYMAVVLVALGVALGYWMSGYAERGLPASVAETDKPHKHGVASETTQDGRLAEAADERMDMAEEAGEPGGERGGSVNMGESMSAETEEASGAEWAWPGGIPAAGDTGTLRITITDPDGKPDAKLQVNHEKKLHLIIVSQGLSTFMHAHPEETAEPGVFEVPVSFPSAGRYELIADYVARDGSQQWRSTWVEAGGETAGMRQAEPALAPDKELTHTVEGMTVGLTFNQPPKAGKPAELTFAFADQATGKPISDLQPYLGAAGHVVILDADAKHYLHVHAMGGSGGPTAMFHTAFPDSGLYKIWGQFQRSGRVVTAAFVVKVG</sequence>
<keyword evidence="4" id="KW-1185">Reference proteome</keyword>
<dbReference type="RefSeq" id="WP_162355315.1">
    <property type="nucleotide sequence ID" value="NZ_CP048209.1"/>
</dbReference>
<proteinExistence type="predicted"/>
<gene>
    <name evidence="3" type="ORF">GXP70_04195</name>
</gene>
<evidence type="ECO:0000256" key="1">
    <source>
        <dbReference type="SAM" id="MobiDB-lite"/>
    </source>
</evidence>
<feature type="region of interest" description="Disordered" evidence="1">
    <location>
        <begin position="70"/>
        <end position="104"/>
    </location>
</feature>
<reference evidence="3 4" key="1">
    <citation type="submission" date="2020-01" db="EMBL/GenBank/DDBJ databases">
        <title>Paenibacillus sp. nov., isolated from tomato rhizosphere.</title>
        <authorList>
            <person name="Weon H.-Y."/>
            <person name="Lee S.A."/>
        </authorList>
    </citation>
    <scope>NUCLEOTIDE SEQUENCE [LARGE SCALE GENOMIC DNA]</scope>
    <source>
        <strain evidence="3 4">12200R-189</strain>
    </source>
</reference>